<dbReference type="AlphaFoldDB" id="A0A7W8ENS2"/>
<name>A0A7W8ENS2_9HYPH</name>
<dbReference type="EMBL" id="JACHIL010000001">
    <property type="protein sequence ID" value="MBB5089537.1"/>
    <property type="molecule type" value="Genomic_DNA"/>
</dbReference>
<evidence type="ECO:0000313" key="3">
    <source>
        <dbReference type="Proteomes" id="UP000531231"/>
    </source>
</evidence>
<dbReference type="RefSeq" id="WP_151158166.1">
    <property type="nucleotide sequence ID" value="NZ_JACHIL010000001.1"/>
</dbReference>
<evidence type="ECO:0000259" key="1">
    <source>
        <dbReference type="Pfam" id="PF06742"/>
    </source>
</evidence>
<dbReference type="InterPro" id="IPR037049">
    <property type="entry name" value="DUF1214_C_sf"/>
</dbReference>
<dbReference type="Gene3D" id="2.60.120.600">
    <property type="entry name" value="Domain of unknown function DUF1214, C-terminal domain"/>
    <property type="match status" value="1"/>
</dbReference>
<evidence type="ECO:0000313" key="2">
    <source>
        <dbReference type="EMBL" id="MBB5089537.1"/>
    </source>
</evidence>
<dbReference type="SUPFAM" id="SSF160935">
    <property type="entry name" value="VPA0735-like"/>
    <property type="match status" value="1"/>
</dbReference>
<gene>
    <name evidence="2" type="ORF">HNQ68_000049</name>
</gene>
<dbReference type="Pfam" id="PF06742">
    <property type="entry name" value="DUF1214"/>
    <property type="match status" value="1"/>
</dbReference>
<sequence length="201" mass="21889">MSNLRTILLTVLTCLIALAGGAASALYALNNFEGFNQLTIGQWHASPLYGSADADPYARAQRSRAALLPLGAAEGQRFVLRHDVNGAKLDPRCTYHLQGKAPASRFWTLYASDLHDLPLAQKQGLPQELHSQMIWYQHDSSFLIAVSPSAQSGNWLAINASRPYQLVMTLYDTDLGTSIGFENPQMPALTLAEGSCKGAER</sequence>
<dbReference type="InterPro" id="IPR010621">
    <property type="entry name" value="DUF1214"/>
</dbReference>
<organism evidence="2 3">
    <name type="scientific">Pseudochrobactrum saccharolyticum</name>
    <dbReference type="NCBI Taxonomy" id="354352"/>
    <lineage>
        <taxon>Bacteria</taxon>
        <taxon>Pseudomonadati</taxon>
        <taxon>Pseudomonadota</taxon>
        <taxon>Alphaproteobacteria</taxon>
        <taxon>Hyphomicrobiales</taxon>
        <taxon>Brucellaceae</taxon>
        <taxon>Pseudochrobactrum</taxon>
    </lineage>
</organism>
<dbReference type="Proteomes" id="UP000531231">
    <property type="component" value="Unassembled WGS sequence"/>
</dbReference>
<dbReference type="PIRSF" id="PIRSF009471">
    <property type="entry name" value="UCP009471"/>
    <property type="match status" value="1"/>
</dbReference>
<accession>A0A7W8ENS2</accession>
<reference evidence="2 3" key="1">
    <citation type="submission" date="2020-08" db="EMBL/GenBank/DDBJ databases">
        <title>Genomic Encyclopedia of Type Strains, Phase IV (KMG-IV): sequencing the most valuable type-strain genomes for metagenomic binning, comparative biology and taxonomic classification.</title>
        <authorList>
            <person name="Goeker M."/>
        </authorList>
    </citation>
    <scope>NUCLEOTIDE SEQUENCE [LARGE SCALE GENOMIC DNA]</scope>
    <source>
        <strain evidence="2 3">DSM 25620</strain>
    </source>
</reference>
<feature type="domain" description="DUF1214" evidence="1">
    <location>
        <begin position="77"/>
        <end position="173"/>
    </location>
</feature>
<dbReference type="InterPro" id="IPR012038">
    <property type="entry name" value="UCP009471"/>
</dbReference>
<proteinExistence type="predicted"/>
<protein>
    <recommendedName>
        <fullName evidence="1">DUF1214 domain-containing protein</fullName>
    </recommendedName>
</protein>
<comment type="caution">
    <text evidence="2">The sequence shown here is derived from an EMBL/GenBank/DDBJ whole genome shotgun (WGS) entry which is preliminary data.</text>
</comment>
<keyword evidence="3" id="KW-1185">Reference proteome</keyword>